<feature type="domain" description="Zn(2)-C6 fungal-type" evidence="3">
    <location>
        <begin position="623"/>
        <end position="653"/>
    </location>
</feature>
<feature type="compositionally biased region" description="Pro residues" evidence="2">
    <location>
        <begin position="451"/>
        <end position="466"/>
    </location>
</feature>
<dbReference type="AlphaFoldDB" id="A0A517KYG6"/>
<feature type="compositionally biased region" description="Basic and acidic residues" evidence="2">
    <location>
        <begin position="779"/>
        <end position="816"/>
    </location>
</feature>
<dbReference type="Gene3D" id="4.10.240.10">
    <property type="entry name" value="Zn(2)-C6 fungal-type DNA-binding domain"/>
    <property type="match status" value="1"/>
</dbReference>
<accession>A0A517KYG6</accession>
<dbReference type="OrthoDB" id="2328572at2759"/>
<dbReference type="GO" id="GO:0000981">
    <property type="term" value="F:DNA-binding transcription factor activity, RNA polymerase II-specific"/>
    <property type="evidence" value="ECO:0007669"/>
    <property type="project" value="InterPro"/>
</dbReference>
<dbReference type="GO" id="GO:0008270">
    <property type="term" value="F:zinc ion binding"/>
    <property type="evidence" value="ECO:0007669"/>
    <property type="project" value="InterPro"/>
</dbReference>
<feature type="compositionally biased region" description="Polar residues" evidence="2">
    <location>
        <begin position="278"/>
        <end position="296"/>
    </location>
</feature>
<reference evidence="4 5" key="1">
    <citation type="submission" date="2019-07" db="EMBL/GenBank/DDBJ databases">
        <title>Finished genome of Venturia effusa.</title>
        <authorList>
            <person name="Young C.A."/>
            <person name="Cox M.P."/>
            <person name="Ganley A.R.D."/>
            <person name="David W.J."/>
        </authorList>
    </citation>
    <scope>NUCLEOTIDE SEQUENCE [LARGE SCALE GENOMIC DNA]</scope>
    <source>
        <strain evidence="5">albino</strain>
    </source>
</reference>
<dbReference type="InterPro" id="IPR036864">
    <property type="entry name" value="Zn2-C6_fun-type_DNA-bd_sf"/>
</dbReference>
<evidence type="ECO:0000256" key="2">
    <source>
        <dbReference type="SAM" id="MobiDB-lite"/>
    </source>
</evidence>
<protein>
    <recommendedName>
        <fullName evidence="3">Zn(2)-C6 fungal-type domain-containing protein</fullName>
    </recommendedName>
</protein>
<feature type="compositionally biased region" description="Basic and acidic residues" evidence="2">
    <location>
        <begin position="688"/>
        <end position="699"/>
    </location>
</feature>
<dbReference type="SMART" id="SM00066">
    <property type="entry name" value="GAL4"/>
    <property type="match status" value="1"/>
</dbReference>
<dbReference type="SUPFAM" id="SSF57701">
    <property type="entry name" value="Zn2/Cys6 DNA-binding domain"/>
    <property type="match status" value="1"/>
</dbReference>
<name>A0A517KYG6_9PEZI</name>
<dbReference type="InterPro" id="IPR001138">
    <property type="entry name" value="Zn2Cys6_DnaBD"/>
</dbReference>
<proteinExistence type="predicted"/>
<gene>
    <name evidence="4" type="ORF">FKW77_010791</name>
</gene>
<evidence type="ECO:0000256" key="1">
    <source>
        <dbReference type="ARBA" id="ARBA00023242"/>
    </source>
</evidence>
<feature type="compositionally biased region" description="Basic and acidic residues" evidence="2">
    <location>
        <begin position="707"/>
        <end position="769"/>
    </location>
</feature>
<dbReference type="EMBL" id="CP042185">
    <property type="protein sequence ID" value="QDS68424.1"/>
    <property type="molecule type" value="Genomic_DNA"/>
</dbReference>
<feature type="compositionally biased region" description="Basic and acidic residues" evidence="2">
    <location>
        <begin position="469"/>
        <end position="479"/>
    </location>
</feature>
<feature type="compositionally biased region" description="Polar residues" evidence="2">
    <location>
        <begin position="523"/>
        <end position="532"/>
    </location>
</feature>
<organism evidence="4 5">
    <name type="scientific">Venturia effusa</name>
    <dbReference type="NCBI Taxonomy" id="50376"/>
    <lineage>
        <taxon>Eukaryota</taxon>
        <taxon>Fungi</taxon>
        <taxon>Dikarya</taxon>
        <taxon>Ascomycota</taxon>
        <taxon>Pezizomycotina</taxon>
        <taxon>Dothideomycetes</taxon>
        <taxon>Pleosporomycetidae</taxon>
        <taxon>Venturiales</taxon>
        <taxon>Venturiaceae</taxon>
        <taxon>Venturia</taxon>
    </lineage>
</organism>
<evidence type="ECO:0000259" key="3">
    <source>
        <dbReference type="PROSITE" id="PS50048"/>
    </source>
</evidence>
<dbReference type="PROSITE" id="PS00463">
    <property type="entry name" value="ZN2_CY6_FUNGAL_1"/>
    <property type="match status" value="1"/>
</dbReference>
<dbReference type="PROSITE" id="PS50048">
    <property type="entry name" value="ZN2_CY6_FUNGAL_2"/>
    <property type="match status" value="1"/>
</dbReference>
<evidence type="ECO:0000313" key="4">
    <source>
        <dbReference type="EMBL" id="QDS68424.1"/>
    </source>
</evidence>
<evidence type="ECO:0000313" key="5">
    <source>
        <dbReference type="Proteomes" id="UP000316270"/>
    </source>
</evidence>
<dbReference type="CDD" id="cd00067">
    <property type="entry name" value="GAL4"/>
    <property type="match status" value="1"/>
</dbReference>
<dbReference type="Pfam" id="PF00172">
    <property type="entry name" value="Zn_clus"/>
    <property type="match status" value="1"/>
</dbReference>
<keyword evidence="5" id="KW-1185">Reference proteome</keyword>
<feature type="region of interest" description="Disordered" evidence="2">
    <location>
        <begin position="651"/>
        <end position="816"/>
    </location>
</feature>
<feature type="compositionally biased region" description="Low complexity" evidence="2">
    <location>
        <begin position="507"/>
        <end position="518"/>
    </location>
</feature>
<keyword evidence="1" id="KW-0539">Nucleus</keyword>
<dbReference type="Proteomes" id="UP000316270">
    <property type="component" value="Chromosome 1"/>
</dbReference>
<feature type="region of interest" description="Disordered" evidence="2">
    <location>
        <begin position="450"/>
        <end position="566"/>
    </location>
</feature>
<feature type="region of interest" description="Disordered" evidence="2">
    <location>
        <begin position="277"/>
        <end position="331"/>
    </location>
</feature>
<sequence length="816" mass="90310">MNAESTNSRVDLSNTINPTVMGQAQSGQNPSFKSEMGLAKCFHKSGSAEADVPLLDGNNVWMGEELAQPQDEKVPPIKLGAFEQSFDEPIYGNQLFYCEGCCDGGSLGSWTGGYVTRSVTKDDQKIRFVDAQCDGKHHTFAIQMLHCRQDTKNVRFGFVNKDGSVHPDFRLLTAGPLPIIFPAQGSEKLVLRPSSASAVSEKERKAQGLRDSLPTTELDTKLRDIDKLSRKQDDHFARQQSLGLPVTTSIIDTIEPAGVTARAEGIEELSVRHPIVSSVPNTPTRIPPFQNRTPITRNGDDDRRGISPSQIQPLRHGNARGLPSYIPADHPRSISHFDQSFQQKSHAIAQASIALTKTAPAPLGSHLNGKNNVADRPIWYQNDAHGTDMGENMVFGDTPLRIYPIGLPALSRPAWFCPDPSCNRHFNARRAGSEPFQNASALREHAIIAHPPKPLPSSSSLPPPPRTIRSHEVESDVLRDGFTTAESARVGPTSARRTATRPSPGLVPAKAIPPVIAPRDTETPLTSLTSNARLREETDSLLGSDDDENSDDAAASSPNFNVPKNVSPTAAAYLSPYATMPNSASPVNSAPRLFAEPVQSYSMNNMPRRKSRHNWQSRAGGRACSSCKARKAKCGKERPACSFCAKKGLPCDYPGEGETTSNSYDSPSEPDHRAAPHPAYSNIGLQERGGERAVRNDHDHDDDDEEKLLAEIEAMEKEEMLKQQQRRSEEEEFTRIAEEKRKRLAEEANRAEYEKERVKRESVQRLKAEKLRRKAAIAEAEREYEAKREAQKRKYEEEHDELLRKKQKADEERQQS</sequence>